<dbReference type="GO" id="GO:0000981">
    <property type="term" value="F:DNA-binding transcription factor activity, RNA polymerase II-specific"/>
    <property type="evidence" value="ECO:0007669"/>
    <property type="project" value="InterPro"/>
</dbReference>
<dbReference type="PANTHER" id="PTHR31001">
    <property type="entry name" value="UNCHARACTERIZED TRANSCRIPTIONAL REGULATORY PROTEIN"/>
    <property type="match status" value="1"/>
</dbReference>
<feature type="compositionally biased region" description="Polar residues" evidence="4">
    <location>
        <begin position="138"/>
        <end position="151"/>
    </location>
</feature>
<evidence type="ECO:0000256" key="1">
    <source>
        <dbReference type="ARBA" id="ARBA00004123"/>
    </source>
</evidence>
<evidence type="ECO:0000256" key="2">
    <source>
        <dbReference type="ARBA" id="ARBA00022723"/>
    </source>
</evidence>
<dbReference type="InterPro" id="IPR007219">
    <property type="entry name" value="XnlR_reg_dom"/>
</dbReference>
<dbReference type="SUPFAM" id="SSF57701">
    <property type="entry name" value="Zn2/Cys6 DNA-binding domain"/>
    <property type="match status" value="1"/>
</dbReference>
<dbReference type="GO" id="GO:0003677">
    <property type="term" value="F:DNA binding"/>
    <property type="evidence" value="ECO:0007669"/>
    <property type="project" value="InterPro"/>
</dbReference>
<dbReference type="SMART" id="SM00906">
    <property type="entry name" value="Fungal_trans"/>
    <property type="match status" value="1"/>
</dbReference>
<organism evidence="6 7">
    <name type="scientific">Pseudocercospora fuligena</name>
    <dbReference type="NCBI Taxonomy" id="685502"/>
    <lineage>
        <taxon>Eukaryota</taxon>
        <taxon>Fungi</taxon>
        <taxon>Dikarya</taxon>
        <taxon>Ascomycota</taxon>
        <taxon>Pezizomycotina</taxon>
        <taxon>Dothideomycetes</taxon>
        <taxon>Dothideomycetidae</taxon>
        <taxon>Mycosphaerellales</taxon>
        <taxon>Mycosphaerellaceae</taxon>
        <taxon>Pseudocercospora</taxon>
    </lineage>
</organism>
<accession>A0A8H6VGV6</accession>
<dbReference type="CDD" id="cd12148">
    <property type="entry name" value="fungal_TF_MHR"/>
    <property type="match status" value="1"/>
</dbReference>
<sequence>MASVHNHQQGHYHPITPAPSKASPAALGNGDDKSNANLMAYACQTCTRRKVKCDKIAPACTSCRDRKLECTYQAPPPRRRKRKLSGGGGGVDDVHDKLASYERILQRHGLLPQDNYVSPESDSNSHSAVAANPRADESTSISYNNPETSRTGKIVAGQGKSRYIDSNIWRSLGEDEMQRMSDVEDDDDDQTLRATTEDFASDPLTRAFLGYQYSLTQCHPTHTEALVLWRMHRERVEPLCKILHIPSTTEMVHRVSQDPASASKSEETVLFAIYHFAVVAASDEECMASFRESRAALRQRYNFAARQALVNAGFLKTTEMNIMQAFTLFLMSCRTTYDPHTLWILTGVAIRISQRMGLHRDGESLGLPPFDVQMRRRLFYQVMPLDGAASHMSGTGIAIMPHTWDVKPPLNINDDQIWPGMTEKPEPQQGATDMIFCLTRATVGHAFVRMGESFYGSSLKSPQDIEPIIKEAESKVEENYIRYCDIVNPLHFLTISLARSAITAMRLRTRLPKVRNQTVTDAERRELFRFALKIMDTDAAACAQGSLKIYSWHVHTFFVWGSWDSVIFLVTTLRKADLLSPEETDAAWSRLEMAAKNHPEVLESKQALHTAIRRILLKAWEINPPNNKISEPSFITTLRSLRKARAEKEKQDFAKNEAEGISFGAVDPSPVNDADIFTNLSGDINMALGNDFNLDNADWNFWENLIQDYNQTQGV</sequence>
<evidence type="ECO:0000259" key="5">
    <source>
        <dbReference type="PROSITE" id="PS50048"/>
    </source>
</evidence>
<dbReference type="PROSITE" id="PS50048">
    <property type="entry name" value="ZN2_CY6_FUNGAL_2"/>
    <property type="match status" value="1"/>
</dbReference>
<comment type="caution">
    <text evidence="6">The sequence shown here is derived from an EMBL/GenBank/DDBJ whole genome shotgun (WGS) entry which is preliminary data.</text>
</comment>
<evidence type="ECO:0000256" key="3">
    <source>
        <dbReference type="ARBA" id="ARBA00023242"/>
    </source>
</evidence>
<feature type="region of interest" description="Disordered" evidence="4">
    <location>
        <begin position="1"/>
        <end position="30"/>
    </location>
</feature>
<dbReference type="GO" id="GO:0005634">
    <property type="term" value="C:nucleus"/>
    <property type="evidence" value="ECO:0007669"/>
    <property type="project" value="UniProtKB-SubCell"/>
</dbReference>
<dbReference type="EMBL" id="JABCIY010000175">
    <property type="protein sequence ID" value="KAF7190047.1"/>
    <property type="molecule type" value="Genomic_DNA"/>
</dbReference>
<dbReference type="Pfam" id="PF00172">
    <property type="entry name" value="Zn_clus"/>
    <property type="match status" value="1"/>
</dbReference>
<keyword evidence="3" id="KW-0539">Nucleus</keyword>
<dbReference type="PROSITE" id="PS00463">
    <property type="entry name" value="ZN2_CY6_FUNGAL_1"/>
    <property type="match status" value="1"/>
</dbReference>
<dbReference type="OrthoDB" id="2269373at2759"/>
<reference evidence="6" key="1">
    <citation type="submission" date="2020-04" db="EMBL/GenBank/DDBJ databases">
        <title>Draft genome resource of the tomato pathogen Pseudocercospora fuligena.</title>
        <authorList>
            <person name="Zaccaron A."/>
        </authorList>
    </citation>
    <scope>NUCLEOTIDE SEQUENCE</scope>
    <source>
        <strain evidence="6">PF001</strain>
    </source>
</reference>
<dbReference type="InterPro" id="IPR001138">
    <property type="entry name" value="Zn2Cys6_DnaBD"/>
</dbReference>
<dbReference type="Gene3D" id="4.10.240.10">
    <property type="entry name" value="Zn(2)-C6 fungal-type DNA-binding domain"/>
    <property type="match status" value="1"/>
</dbReference>
<evidence type="ECO:0000313" key="7">
    <source>
        <dbReference type="Proteomes" id="UP000660729"/>
    </source>
</evidence>
<evidence type="ECO:0000313" key="6">
    <source>
        <dbReference type="EMBL" id="KAF7190047.1"/>
    </source>
</evidence>
<dbReference type="InterPro" id="IPR050613">
    <property type="entry name" value="Sec_Metabolite_Reg"/>
</dbReference>
<gene>
    <name evidence="6" type="ORF">HII31_08378</name>
</gene>
<keyword evidence="7" id="KW-1185">Reference proteome</keyword>
<dbReference type="Proteomes" id="UP000660729">
    <property type="component" value="Unassembled WGS sequence"/>
</dbReference>
<dbReference type="PANTHER" id="PTHR31001:SF85">
    <property type="entry name" value="ZN(II)2CYS6 TRANSCRIPTION FACTOR (EUROFUNG)"/>
    <property type="match status" value="1"/>
</dbReference>
<protein>
    <submittedName>
        <fullName evidence="6">Transcription factor vrtR1</fullName>
    </submittedName>
</protein>
<feature type="region of interest" description="Disordered" evidence="4">
    <location>
        <begin position="113"/>
        <end position="152"/>
    </location>
</feature>
<dbReference type="Pfam" id="PF04082">
    <property type="entry name" value="Fungal_trans"/>
    <property type="match status" value="1"/>
</dbReference>
<name>A0A8H6VGV6_9PEZI</name>
<dbReference type="AlphaFoldDB" id="A0A8H6VGV6"/>
<dbReference type="CDD" id="cd00067">
    <property type="entry name" value="GAL4"/>
    <property type="match status" value="1"/>
</dbReference>
<feature type="region of interest" description="Disordered" evidence="4">
    <location>
        <begin position="74"/>
        <end position="93"/>
    </location>
</feature>
<dbReference type="GO" id="GO:0006351">
    <property type="term" value="P:DNA-templated transcription"/>
    <property type="evidence" value="ECO:0007669"/>
    <property type="project" value="InterPro"/>
</dbReference>
<dbReference type="GO" id="GO:0008270">
    <property type="term" value="F:zinc ion binding"/>
    <property type="evidence" value="ECO:0007669"/>
    <property type="project" value="InterPro"/>
</dbReference>
<feature type="domain" description="Zn(2)-C6 fungal-type" evidence="5">
    <location>
        <begin position="42"/>
        <end position="72"/>
    </location>
</feature>
<dbReference type="SMART" id="SM00066">
    <property type="entry name" value="GAL4"/>
    <property type="match status" value="1"/>
</dbReference>
<keyword evidence="2" id="KW-0479">Metal-binding</keyword>
<proteinExistence type="predicted"/>
<feature type="compositionally biased region" description="Polar residues" evidence="4">
    <location>
        <begin position="115"/>
        <end position="127"/>
    </location>
</feature>
<comment type="subcellular location">
    <subcellularLocation>
        <location evidence="1">Nucleus</location>
    </subcellularLocation>
</comment>
<dbReference type="InterPro" id="IPR036864">
    <property type="entry name" value="Zn2-C6_fun-type_DNA-bd_sf"/>
</dbReference>
<evidence type="ECO:0000256" key="4">
    <source>
        <dbReference type="SAM" id="MobiDB-lite"/>
    </source>
</evidence>